<name>B9D2L2_CAMRE</name>
<dbReference type="EMBL" id="ACFU01000014">
    <property type="protein sequence ID" value="EEF13745.1"/>
    <property type="molecule type" value="Genomic_DNA"/>
</dbReference>
<organism evidence="1 2">
    <name type="scientific">Campylobacter rectus RM3267</name>
    <dbReference type="NCBI Taxonomy" id="553218"/>
    <lineage>
        <taxon>Bacteria</taxon>
        <taxon>Pseudomonadati</taxon>
        <taxon>Campylobacterota</taxon>
        <taxon>Epsilonproteobacteria</taxon>
        <taxon>Campylobacterales</taxon>
        <taxon>Campylobacteraceae</taxon>
        <taxon>Campylobacter</taxon>
    </lineage>
</organism>
<evidence type="ECO:0000313" key="2">
    <source>
        <dbReference type="Proteomes" id="UP000003082"/>
    </source>
</evidence>
<dbReference type="STRING" id="553218.CAMRE0001_0947"/>
<comment type="caution">
    <text evidence="1">The sequence shown here is derived from an EMBL/GenBank/DDBJ whole genome shotgun (WGS) entry which is preliminary data.</text>
</comment>
<evidence type="ECO:0000313" key="1">
    <source>
        <dbReference type="EMBL" id="EEF13745.1"/>
    </source>
</evidence>
<reference evidence="1 2" key="1">
    <citation type="submission" date="2008-08" db="EMBL/GenBank/DDBJ databases">
        <authorList>
            <person name="Madupu R."/>
            <person name="Durkin A.S."/>
            <person name="Torralba M."/>
            <person name="Methe B."/>
            <person name="Sutton G.G."/>
            <person name="Strausberg R.L."/>
            <person name="Nelson K.E."/>
        </authorList>
    </citation>
    <scope>NUCLEOTIDE SEQUENCE [LARGE SCALE GENOMIC DNA]</scope>
    <source>
        <strain evidence="1 2">RM3267</strain>
    </source>
</reference>
<dbReference type="Proteomes" id="UP000003082">
    <property type="component" value="Unassembled WGS sequence"/>
</dbReference>
<accession>B9D2L2</accession>
<sequence>MSQIYDFCEVGHKFSQISTCKFQIFAPVFYATSNLKT</sequence>
<gene>
    <name evidence="1" type="ORF">CAMRE0001_0947</name>
</gene>
<dbReference type="AlphaFoldDB" id="B9D2L2"/>
<protein>
    <submittedName>
        <fullName evidence="1">Uncharacterized protein</fullName>
    </submittedName>
</protein>
<proteinExistence type="predicted"/>
<keyword evidence="2" id="KW-1185">Reference proteome</keyword>